<reference evidence="2" key="1">
    <citation type="submission" date="2007-09" db="EMBL/GenBank/DDBJ databases">
        <title>Complete sequence of plasmid of Serratia proteamaculans 568.</title>
        <authorList>
            <consortium name="US DOE Joint Genome Institute"/>
            <person name="Copeland A."/>
            <person name="Lucas S."/>
            <person name="Lapidus A."/>
            <person name="Barry K."/>
            <person name="Glavina del Rio T."/>
            <person name="Dalin E."/>
            <person name="Tice H."/>
            <person name="Pitluck S."/>
            <person name="Chain P."/>
            <person name="Malfatti S."/>
            <person name="Shin M."/>
            <person name="Vergez L."/>
            <person name="Schmutz J."/>
            <person name="Larimer F."/>
            <person name="Land M."/>
            <person name="Hauser L."/>
            <person name="Kyrpides N."/>
            <person name="Kim E."/>
            <person name="Taghavi S."/>
            <person name="Newman L."/>
            <person name="Vangronsveld J."/>
            <person name="van der Lelie D."/>
            <person name="Richardson P."/>
        </authorList>
    </citation>
    <scope>NUCLEOTIDE SEQUENCE [LARGE SCALE GENOMIC DNA]</scope>
    <source>
        <strain evidence="2">568</strain>
        <plasmid evidence="2">pSPRO01</plasmid>
    </source>
</reference>
<dbReference type="HOGENOM" id="CLU_127597_0_0_6"/>
<dbReference type="OrthoDB" id="6594862at2"/>
<dbReference type="eggNOG" id="ENOG5032UCP">
    <property type="taxonomic scope" value="Bacteria"/>
</dbReference>
<evidence type="ECO:0000313" key="2">
    <source>
        <dbReference type="EMBL" id="ABV44020.1"/>
    </source>
</evidence>
<sequence precursor="true">MTWVLNNWRLGLVGLIVALLLVSWWSVSYYSDKATAAEERAGQLASDNTLQSETLATQAFQFNRMNEIGGAVQKYQIAAQAKSEGVQIEIRTIVKRDPAGRQCVDRSVAERLLNYKDSLRARAMPGFIAGTVKADPGTESTACRLTYGQAVYWIEPLMVTIDNLYAQIEGVQKADKDRQQRITP</sequence>
<keyword evidence="1" id="KW-0812">Transmembrane</keyword>
<evidence type="ECO:0000256" key="1">
    <source>
        <dbReference type="SAM" id="Phobius"/>
    </source>
</evidence>
<organism evidence="2">
    <name type="scientific">Serratia proteamaculans (strain 568)</name>
    <dbReference type="NCBI Taxonomy" id="399741"/>
    <lineage>
        <taxon>Bacteria</taxon>
        <taxon>Pseudomonadati</taxon>
        <taxon>Pseudomonadota</taxon>
        <taxon>Gammaproteobacteria</taxon>
        <taxon>Enterobacterales</taxon>
        <taxon>Yersiniaceae</taxon>
        <taxon>Serratia</taxon>
    </lineage>
</organism>
<dbReference type="AlphaFoldDB" id="A8GLN0"/>
<keyword evidence="2" id="KW-0614">Plasmid</keyword>
<name>A8GLN0_SERP5</name>
<protein>
    <submittedName>
        <fullName evidence="2">Uncharacterized protein</fullName>
    </submittedName>
</protein>
<gene>
    <name evidence="2" type="ordered locus">Spro_4928</name>
</gene>
<proteinExistence type="predicted"/>
<dbReference type="KEGG" id="spe:Spro_4928"/>
<dbReference type="EMBL" id="CP000827">
    <property type="protein sequence ID" value="ABV44020.1"/>
    <property type="molecule type" value="Genomic_DNA"/>
</dbReference>
<keyword evidence="1" id="KW-1133">Transmembrane helix</keyword>
<accession>A8GLN0</accession>
<geneLocation type="plasmid" evidence="2">
    <name>pSPRO01</name>
</geneLocation>
<feature type="transmembrane region" description="Helical" evidence="1">
    <location>
        <begin position="12"/>
        <end position="30"/>
    </location>
</feature>
<keyword evidence="1" id="KW-0472">Membrane</keyword>